<dbReference type="STRING" id="857342.A0A2T3APX2"/>
<dbReference type="InParanoid" id="A0A2T3APX2"/>
<sequence length="599" mass="64693">MNPSRIVPRSLSIAPRASKGPVVQRRCFRGANSSRVAVGNRSIPRARTAAFLLSATVGAGSLYLIYPSQLHAEAAEAVPAPGEVRFEQRSEKGLQDLTVSQHQQAKKSWEEPGVYAWGSNSGRVIDPDSDETIIKKPRRIAYFNGKLIRDIKLDRNFAAAIDENGDLLQWGVAFSPSCRGPTPTLRGKDLVKISLSRDRIIALSSNGTVYSIAASQADHQSGPKPQETSWIPFLKSESPVSYRTLTPSNMEFGERVTDISSGLDHCLILTSEGRLFSAASGTEDFPSRGQLGIPGLTWMTRPPGPHDQPHEISTLKGFEIAKIAAGAYHSLVADKEGRVWSFGDNSSGQLGFDLDPESPTIDAPSLIPIDKLYKGANLLTRVTNVAAGGANSFFTVDATKMTGRGEDGLRGLGQITADTWACGEGIFGALGNGRWTHVQDTPTKIKALSGLFEYDEVTNTVSPIRLSHLSAGSTHACAILNNGTNVAAGDRSTENDINWGSDVLWWGGNEFFQVGTGKRSNVNNPTYIAPLDAEPDMERGRAEEPRFQITPRTKITLGGRDVNVEQRVECGRGVTAVYSSTCEHKDDPNSVNSWGSNSK</sequence>
<name>A0A2T3APX2_AMORE</name>
<evidence type="ECO:0000256" key="1">
    <source>
        <dbReference type="PROSITE-ProRule" id="PRU00235"/>
    </source>
</evidence>
<dbReference type="AlphaFoldDB" id="A0A2T3APX2"/>
<dbReference type="FunCoup" id="A0A2T3APX2">
    <property type="interactions" value="14"/>
</dbReference>
<dbReference type="PROSITE" id="PS50012">
    <property type="entry name" value="RCC1_3"/>
    <property type="match status" value="2"/>
</dbReference>
<dbReference type="InterPro" id="IPR053245">
    <property type="entry name" value="MitoProcess-Associated"/>
</dbReference>
<feature type="repeat" description="RCC1" evidence="1">
    <location>
        <begin position="273"/>
        <end position="336"/>
    </location>
</feature>
<dbReference type="OrthoDB" id="10256179at2759"/>
<evidence type="ECO:0000313" key="2">
    <source>
        <dbReference type="EMBL" id="PSS07055.1"/>
    </source>
</evidence>
<dbReference type="GO" id="GO:0005743">
    <property type="term" value="C:mitochondrial inner membrane"/>
    <property type="evidence" value="ECO:0007669"/>
    <property type="project" value="TreeGrafter"/>
</dbReference>
<reference evidence="2 3" key="1">
    <citation type="journal article" date="2018" name="New Phytol.">
        <title>Comparative genomics and transcriptomics depict ericoid mycorrhizal fungi as versatile saprotrophs and plant mutualists.</title>
        <authorList>
            <person name="Martino E."/>
            <person name="Morin E."/>
            <person name="Grelet G.A."/>
            <person name="Kuo A."/>
            <person name="Kohler A."/>
            <person name="Daghino S."/>
            <person name="Barry K.W."/>
            <person name="Cichocki N."/>
            <person name="Clum A."/>
            <person name="Dockter R.B."/>
            <person name="Hainaut M."/>
            <person name="Kuo R.C."/>
            <person name="LaButti K."/>
            <person name="Lindahl B.D."/>
            <person name="Lindquist E.A."/>
            <person name="Lipzen A."/>
            <person name="Khouja H.R."/>
            <person name="Magnuson J."/>
            <person name="Murat C."/>
            <person name="Ohm R.A."/>
            <person name="Singer S.W."/>
            <person name="Spatafora J.W."/>
            <person name="Wang M."/>
            <person name="Veneault-Fourrey C."/>
            <person name="Henrissat B."/>
            <person name="Grigoriev I.V."/>
            <person name="Martin F.M."/>
            <person name="Perotto S."/>
        </authorList>
    </citation>
    <scope>NUCLEOTIDE SEQUENCE [LARGE SCALE GENOMIC DNA]</scope>
    <source>
        <strain evidence="2 3">ATCC 22711</strain>
    </source>
</reference>
<protein>
    <submittedName>
        <fullName evidence="2">Uncharacterized protein</fullName>
    </submittedName>
</protein>
<feature type="repeat" description="RCC1" evidence="1">
    <location>
        <begin position="337"/>
        <end position="398"/>
    </location>
</feature>
<dbReference type="InterPro" id="IPR009091">
    <property type="entry name" value="RCC1/BLIP-II"/>
</dbReference>
<dbReference type="Gene3D" id="2.130.10.30">
    <property type="entry name" value="Regulator of chromosome condensation 1/beta-lactamase-inhibitor protein II"/>
    <property type="match status" value="1"/>
</dbReference>
<gene>
    <name evidence="2" type="ORF">M430DRAFT_45884</name>
</gene>
<dbReference type="InterPro" id="IPR000408">
    <property type="entry name" value="Reg_chr_condens"/>
</dbReference>
<dbReference type="PANTHER" id="PTHR47563">
    <property type="entry name" value="PROTEIN FMP25, MITOCHONDRIAL"/>
    <property type="match status" value="1"/>
</dbReference>
<dbReference type="GO" id="GO:0034551">
    <property type="term" value="P:mitochondrial respiratory chain complex III assembly"/>
    <property type="evidence" value="ECO:0007669"/>
    <property type="project" value="TreeGrafter"/>
</dbReference>
<dbReference type="FunFam" id="2.130.10.30:FF:000027">
    <property type="entry name" value="Protein FMP25, mitochondrial"/>
    <property type="match status" value="1"/>
</dbReference>
<dbReference type="EMBL" id="KZ679019">
    <property type="protein sequence ID" value="PSS07055.1"/>
    <property type="molecule type" value="Genomic_DNA"/>
</dbReference>
<organism evidence="2 3">
    <name type="scientific">Amorphotheca resinae ATCC 22711</name>
    <dbReference type="NCBI Taxonomy" id="857342"/>
    <lineage>
        <taxon>Eukaryota</taxon>
        <taxon>Fungi</taxon>
        <taxon>Dikarya</taxon>
        <taxon>Ascomycota</taxon>
        <taxon>Pezizomycotina</taxon>
        <taxon>Leotiomycetes</taxon>
        <taxon>Helotiales</taxon>
        <taxon>Amorphothecaceae</taxon>
        <taxon>Amorphotheca</taxon>
    </lineage>
</organism>
<dbReference type="PANTHER" id="PTHR47563:SF1">
    <property type="entry name" value="PROTEIN FMP25, MITOCHONDRIAL"/>
    <property type="match status" value="1"/>
</dbReference>
<dbReference type="Pfam" id="PF13540">
    <property type="entry name" value="RCC1_2"/>
    <property type="match status" value="1"/>
</dbReference>
<dbReference type="RefSeq" id="XP_024716711.1">
    <property type="nucleotide sequence ID" value="XM_024867802.1"/>
</dbReference>
<dbReference type="SUPFAM" id="SSF50985">
    <property type="entry name" value="RCC1/BLIP-II"/>
    <property type="match status" value="1"/>
</dbReference>
<proteinExistence type="predicted"/>
<accession>A0A2T3APX2</accession>
<keyword evidence="3" id="KW-1185">Reference proteome</keyword>
<dbReference type="GeneID" id="36575883"/>
<evidence type="ECO:0000313" key="3">
    <source>
        <dbReference type="Proteomes" id="UP000241818"/>
    </source>
</evidence>
<dbReference type="Proteomes" id="UP000241818">
    <property type="component" value="Unassembled WGS sequence"/>
</dbReference>